<dbReference type="OrthoDB" id="9652at2157"/>
<dbReference type="PANTHER" id="PTHR44520">
    <property type="entry name" value="RESPONSE REGULATOR RCP1-RELATED"/>
    <property type="match status" value="1"/>
</dbReference>
<evidence type="ECO:0000259" key="2">
    <source>
        <dbReference type="PROSITE" id="PS50110"/>
    </source>
</evidence>
<comment type="caution">
    <text evidence="3">The sequence shown here is derived from an EMBL/GenBank/DDBJ whole genome shotgun (WGS) entry which is preliminary data.</text>
</comment>
<dbReference type="SMART" id="SM00448">
    <property type="entry name" value="REC"/>
    <property type="match status" value="1"/>
</dbReference>
<gene>
    <name evidence="3" type="ORF">C484_20617</name>
</gene>
<evidence type="ECO:0000313" key="3">
    <source>
        <dbReference type="EMBL" id="ELY85282.1"/>
    </source>
</evidence>
<dbReference type="PATRIC" id="fig|1230458.4.peg.4151"/>
<accession>L9ZI58</accession>
<evidence type="ECO:0000313" key="4">
    <source>
        <dbReference type="Proteomes" id="UP000011648"/>
    </source>
</evidence>
<dbReference type="Proteomes" id="UP000011648">
    <property type="component" value="Unassembled WGS sequence"/>
</dbReference>
<dbReference type="GO" id="GO:0000160">
    <property type="term" value="P:phosphorelay signal transduction system"/>
    <property type="evidence" value="ECO:0007669"/>
    <property type="project" value="InterPro"/>
</dbReference>
<keyword evidence="4" id="KW-1185">Reference proteome</keyword>
<dbReference type="SUPFAM" id="SSF52172">
    <property type="entry name" value="CheY-like"/>
    <property type="match status" value="1"/>
</dbReference>
<dbReference type="InterPro" id="IPR011006">
    <property type="entry name" value="CheY-like_superfamily"/>
</dbReference>
<protein>
    <submittedName>
        <fullName evidence="3">Response regulator receiver protein</fullName>
    </submittedName>
</protein>
<dbReference type="InterPro" id="IPR052893">
    <property type="entry name" value="TCS_response_regulator"/>
</dbReference>
<evidence type="ECO:0000256" key="1">
    <source>
        <dbReference type="PROSITE-ProRule" id="PRU00169"/>
    </source>
</evidence>
<dbReference type="PANTHER" id="PTHR44520:SF2">
    <property type="entry name" value="RESPONSE REGULATOR RCP1"/>
    <property type="match status" value="1"/>
</dbReference>
<feature type="modified residue" description="4-aspartylphosphate" evidence="1">
    <location>
        <position position="68"/>
    </location>
</feature>
<sequence length="150" mass="16396">MSDRRSEPFEILLVGDDLSDNQPIRDAFENLPIDSCVTVTDDAMAGLAELERRQTDETAPFPALVLLDIDQPSVDGYEFLKAVKADPVLVRLPVIVLTAADDPATVRESYELAANASLSKPSSPDEFDSLAETVASFWFEQVLLPPIDTS</sequence>
<reference evidence="3 4" key="1">
    <citation type="journal article" date="2014" name="PLoS Genet.">
        <title>Phylogenetically driven sequencing of extremely halophilic archaea reveals strategies for static and dynamic osmo-response.</title>
        <authorList>
            <person name="Becker E.A."/>
            <person name="Seitzer P.M."/>
            <person name="Tritt A."/>
            <person name="Larsen D."/>
            <person name="Krusor M."/>
            <person name="Yao A.I."/>
            <person name="Wu D."/>
            <person name="Madern D."/>
            <person name="Eisen J.A."/>
            <person name="Darling A.E."/>
            <person name="Facciotti M.T."/>
        </authorList>
    </citation>
    <scope>NUCLEOTIDE SEQUENCE [LARGE SCALE GENOMIC DNA]</scope>
    <source>
        <strain evidence="3 4">DSM 12281</strain>
    </source>
</reference>
<dbReference type="RefSeq" id="WP_006827696.1">
    <property type="nucleotide sequence ID" value="NZ_AOIL01000068.1"/>
</dbReference>
<dbReference type="Pfam" id="PF00072">
    <property type="entry name" value="Response_reg"/>
    <property type="match status" value="1"/>
</dbReference>
<dbReference type="Gene3D" id="3.40.50.2300">
    <property type="match status" value="1"/>
</dbReference>
<dbReference type="PROSITE" id="PS50110">
    <property type="entry name" value="RESPONSE_REGULATORY"/>
    <property type="match status" value="1"/>
</dbReference>
<name>L9ZI58_9EURY</name>
<dbReference type="STRING" id="1230458.C484_20617"/>
<keyword evidence="1" id="KW-0597">Phosphoprotein</keyword>
<dbReference type="EMBL" id="AOIL01000068">
    <property type="protein sequence ID" value="ELY85282.1"/>
    <property type="molecule type" value="Genomic_DNA"/>
</dbReference>
<dbReference type="AlphaFoldDB" id="L9ZI58"/>
<organism evidence="3 4">
    <name type="scientific">Natrialba taiwanensis DSM 12281</name>
    <dbReference type="NCBI Taxonomy" id="1230458"/>
    <lineage>
        <taxon>Archaea</taxon>
        <taxon>Methanobacteriati</taxon>
        <taxon>Methanobacteriota</taxon>
        <taxon>Stenosarchaea group</taxon>
        <taxon>Halobacteria</taxon>
        <taxon>Halobacteriales</taxon>
        <taxon>Natrialbaceae</taxon>
        <taxon>Natrialba</taxon>
    </lineage>
</organism>
<proteinExistence type="predicted"/>
<dbReference type="InterPro" id="IPR001789">
    <property type="entry name" value="Sig_transdc_resp-reg_receiver"/>
</dbReference>
<feature type="domain" description="Response regulatory" evidence="2">
    <location>
        <begin position="10"/>
        <end position="135"/>
    </location>
</feature>